<name>A0A423X5Y2_9PEZI</name>
<dbReference type="Proteomes" id="UP000283895">
    <property type="component" value="Unassembled WGS sequence"/>
</dbReference>
<evidence type="ECO:0000313" key="2">
    <source>
        <dbReference type="Proteomes" id="UP000283895"/>
    </source>
</evidence>
<reference evidence="1 2" key="1">
    <citation type="submission" date="2015-09" db="EMBL/GenBank/DDBJ databases">
        <title>Host preference determinants of Valsa canker pathogens revealed by comparative genomics.</title>
        <authorList>
            <person name="Yin Z."/>
            <person name="Huang L."/>
        </authorList>
    </citation>
    <scope>NUCLEOTIDE SEQUENCE [LARGE SCALE GENOMIC DNA]</scope>
    <source>
        <strain evidence="1 2">03-1</strain>
    </source>
</reference>
<evidence type="ECO:0000313" key="1">
    <source>
        <dbReference type="EMBL" id="ROW11292.1"/>
    </source>
</evidence>
<gene>
    <name evidence="1" type="ORF">VMCG_00860</name>
</gene>
<accession>A0A423X5Y2</accession>
<proteinExistence type="predicted"/>
<organism evidence="1 2">
    <name type="scientific">Cytospora schulzeri</name>
    <dbReference type="NCBI Taxonomy" id="448051"/>
    <lineage>
        <taxon>Eukaryota</taxon>
        <taxon>Fungi</taxon>
        <taxon>Dikarya</taxon>
        <taxon>Ascomycota</taxon>
        <taxon>Pezizomycotina</taxon>
        <taxon>Sordariomycetes</taxon>
        <taxon>Sordariomycetidae</taxon>
        <taxon>Diaporthales</taxon>
        <taxon>Cytosporaceae</taxon>
        <taxon>Cytospora</taxon>
    </lineage>
</organism>
<keyword evidence="2" id="KW-1185">Reference proteome</keyword>
<sequence length="60" mass="6654">MNSADEDQASFVGVDLTEYDFYEIPTSRMTARPRTSKTVSVLLASQEGWDEPSPQSGINQ</sequence>
<dbReference type="AlphaFoldDB" id="A0A423X5Y2"/>
<protein>
    <submittedName>
        <fullName evidence="1">Uncharacterized protein</fullName>
    </submittedName>
</protein>
<comment type="caution">
    <text evidence="1">The sequence shown here is derived from an EMBL/GenBank/DDBJ whole genome shotgun (WGS) entry which is preliminary data.</text>
</comment>
<dbReference type="EMBL" id="LKEA01000002">
    <property type="protein sequence ID" value="ROW11292.1"/>
    <property type="molecule type" value="Genomic_DNA"/>
</dbReference>